<evidence type="ECO:0000256" key="1">
    <source>
        <dbReference type="SAM" id="MobiDB-lite"/>
    </source>
</evidence>
<gene>
    <name evidence="2" type="ORF">PXEA_LOCUS19294</name>
</gene>
<dbReference type="AlphaFoldDB" id="A0A448X1W9"/>
<organism evidence="2 3">
    <name type="scientific">Protopolystoma xenopodis</name>
    <dbReference type="NCBI Taxonomy" id="117903"/>
    <lineage>
        <taxon>Eukaryota</taxon>
        <taxon>Metazoa</taxon>
        <taxon>Spiralia</taxon>
        <taxon>Lophotrochozoa</taxon>
        <taxon>Platyhelminthes</taxon>
        <taxon>Monogenea</taxon>
        <taxon>Polyopisthocotylea</taxon>
        <taxon>Polystomatidea</taxon>
        <taxon>Polystomatidae</taxon>
        <taxon>Protopolystoma</taxon>
    </lineage>
</organism>
<feature type="region of interest" description="Disordered" evidence="1">
    <location>
        <begin position="33"/>
        <end position="63"/>
    </location>
</feature>
<evidence type="ECO:0000313" key="3">
    <source>
        <dbReference type="Proteomes" id="UP000784294"/>
    </source>
</evidence>
<feature type="compositionally biased region" description="Polar residues" evidence="1">
    <location>
        <begin position="45"/>
        <end position="54"/>
    </location>
</feature>
<comment type="caution">
    <text evidence="2">The sequence shown here is derived from an EMBL/GenBank/DDBJ whole genome shotgun (WGS) entry which is preliminary data.</text>
</comment>
<reference evidence="2" key="1">
    <citation type="submission" date="2018-11" db="EMBL/GenBank/DDBJ databases">
        <authorList>
            <consortium name="Pathogen Informatics"/>
        </authorList>
    </citation>
    <scope>NUCLEOTIDE SEQUENCE</scope>
</reference>
<name>A0A448X1W9_9PLAT</name>
<proteinExistence type="predicted"/>
<sequence>MTGISAGPSLSLPHEDPFAKELFVKPSLVSSSFCHVSDPSESDGQENGLQQTQPEGEDESRGGVSAILGPEVAKNEVASWPVNGAFKMNRLDRRVGESGLISATGTGSLTNQIAMMTQPIRDVYSSGEQIAYPRRPSHAWLGEVGLGSMSCLSGVQTQLPPLPPPRSRTTCGLSSLCPTGKLTPTSHPRRAASTPNQAPPDPLSARLVPTICTDPACLFIVDLPKRRSPVYSCPVRRGRAVCLGPQTVAGPVWPKVSDYFETEFTATPFCPDPDTCPFQRALSSEALLRRRARHQVARVLSNGDWRYQSSSRRSLPAGPSSLVGPGLEQTDQTSPVGGGLRALRRFVSPAALSSESEAREPVRRRLTIGLDGGCRAGSRCRFARPSSRQSFSPVSLSSPPTLLVRAKSAV</sequence>
<protein>
    <submittedName>
        <fullName evidence="2">Uncharacterized protein</fullName>
    </submittedName>
</protein>
<feature type="region of interest" description="Disordered" evidence="1">
    <location>
        <begin position="182"/>
        <end position="202"/>
    </location>
</feature>
<dbReference type="Proteomes" id="UP000784294">
    <property type="component" value="Unassembled WGS sequence"/>
</dbReference>
<accession>A0A448X1W9</accession>
<dbReference type="EMBL" id="CAAALY010076648">
    <property type="protein sequence ID" value="VEL25854.1"/>
    <property type="molecule type" value="Genomic_DNA"/>
</dbReference>
<feature type="non-terminal residue" evidence="2">
    <location>
        <position position="410"/>
    </location>
</feature>
<evidence type="ECO:0000313" key="2">
    <source>
        <dbReference type="EMBL" id="VEL25854.1"/>
    </source>
</evidence>
<keyword evidence="3" id="KW-1185">Reference proteome</keyword>
<feature type="region of interest" description="Disordered" evidence="1">
    <location>
        <begin position="308"/>
        <end position="335"/>
    </location>
</feature>